<keyword evidence="3" id="KW-0677">Repeat</keyword>
<evidence type="ECO:0000256" key="5">
    <source>
        <dbReference type="ARBA" id="ARBA00022833"/>
    </source>
</evidence>
<evidence type="ECO:0000256" key="2">
    <source>
        <dbReference type="ARBA" id="ARBA00022723"/>
    </source>
</evidence>
<dbReference type="SMART" id="SM00355">
    <property type="entry name" value="ZnF_C2H2"/>
    <property type="match status" value="2"/>
</dbReference>
<reference evidence="10 11" key="1">
    <citation type="submission" date="2016-07" db="EMBL/GenBank/DDBJ databases">
        <title>Pervasive Adenine N6-methylation of Active Genes in Fungi.</title>
        <authorList>
            <consortium name="DOE Joint Genome Institute"/>
            <person name="Mondo S.J."/>
            <person name="Dannebaum R.O."/>
            <person name="Kuo R.C."/>
            <person name="Labutti K."/>
            <person name="Haridas S."/>
            <person name="Kuo A."/>
            <person name="Salamov A."/>
            <person name="Ahrendt S.R."/>
            <person name="Lipzen A."/>
            <person name="Sullivan W."/>
            <person name="Andreopoulos W.B."/>
            <person name="Clum A."/>
            <person name="Lindquist E."/>
            <person name="Daum C."/>
            <person name="Ramamoorthy G.K."/>
            <person name="Gryganskyi A."/>
            <person name="Culley D."/>
            <person name="Magnuson J.K."/>
            <person name="James T.Y."/>
            <person name="O'Malley M.A."/>
            <person name="Stajich J.E."/>
            <person name="Spatafora J.W."/>
            <person name="Visel A."/>
            <person name="Grigoriev I.V."/>
        </authorList>
    </citation>
    <scope>NUCLEOTIDE SEQUENCE [LARGE SCALE GENOMIC DNA]</scope>
    <source>
        <strain evidence="10 11">62-1032</strain>
    </source>
</reference>
<dbReference type="GO" id="GO:0000981">
    <property type="term" value="F:DNA-binding transcription factor activity, RNA polymerase II-specific"/>
    <property type="evidence" value="ECO:0007669"/>
    <property type="project" value="InterPro"/>
</dbReference>
<feature type="compositionally biased region" description="Basic and acidic residues" evidence="8">
    <location>
        <begin position="63"/>
        <end position="72"/>
    </location>
</feature>
<keyword evidence="11" id="KW-1185">Reference proteome</keyword>
<dbReference type="FunFam" id="3.30.160.60:FF:000446">
    <property type="entry name" value="Zinc finger protein"/>
    <property type="match status" value="1"/>
</dbReference>
<feature type="region of interest" description="Disordered" evidence="8">
    <location>
        <begin position="207"/>
        <end position="240"/>
    </location>
</feature>
<organism evidence="10 11">
    <name type="scientific">Leucosporidium creatinivorum</name>
    <dbReference type="NCBI Taxonomy" id="106004"/>
    <lineage>
        <taxon>Eukaryota</taxon>
        <taxon>Fungi</taxon>
        <taxon>Dikarya</taxon>
        <taxon>Basidiomycota</taxon>
        <taxon>Pucciniomycotina</taxon>
        <taxon>Microbotryomycetes</taxon>
        <taxon>Leucosporidiales</taxon>
        <taxon>Leucosporidium</taxon>
    </lineage>
</organism>
<dbReference type="PROSITE" id="PS00028">
    <property type="entry name" value="ZINC_FINGER_C2H2_1"/>
    <property type="match status" value="1"/>
</dbReference>
<feature type="domain" description="C2H2-type" evidence="9">
    <location>
        <begin position="14"/>
        <end position="42"/>
    </location>
</feature>
<dbReference type="InterPro" id="IPR013087">
    <property type="entry name" value="Znf_C2H2_type"/>
</dbReference>
<evidence type="ECO:0000256" key="8">
    <source>
        <dbReference type="SAM" id="MobiDB-lite"/>
    </source>
</evidence>
<name>A0A1Y2F8V3_9BASI</name>
<dbReference type="GO" id="GO:0005634">
    <property type="term" value="C:nucleus"/>
    <property type="evidence" value="ECO:0007669"/>
    <property type="project" value="UniProtKB-SubCell"/>
</dbReference>
<dbReference type="Pfam" id="PF00096">
    <property type="entry name" value="zf-C2H2"/>
    <property type="match status" value="1"/>
</dbReference>
<evidence type="ECO:0000256" key="1">
    <source>
        <dbReference type="ARBA" id="ARBA00004123"/>
    </source>
</evidence>
<evidence type="ECO:0000256" key="7">
    <source>
        <dbReference type="PROSITE-ProRule" id="PRU00042"/>
    </source>
</evidence>
<dbReference type="Pfam" id="PF04082">
    <property type="entry name" value="Fungal_trans"/>
    <property type="match status" value="1"/>
</dbReference>
<dbReference type="InParanoid" id="A0A1Y2F8V3"/>
<keyword evidence="2" id="KW-0479">Metal-binding</keyword>
<evidence type="ECO:0000256" key="4">
    <source>
        <dbReference type="ARBA" id="ARBA00022771"/>
    </source>
</evidence>
<evidence type="ECO:0000256" key="6">
    <source>
        <dbReference type="ARBA" id="ARBA00023242"/>
    </source>
</evidence>
<feature type="region of interest" description="Disordered" evidence="8">
    <location>
        <begin position="107"/>
        <end position="155"/>
    </location>
</feature>
<evidence type="ECO:0000313" key="11">
    <source>
        <dbReference type="Proteomes" id="UP000193467"/>
    </source>
</evidence>
<feature type="compositionally biased region" description="Polar residues" evidence="8">
    <location>
        <begin position="220"/>
        <end position="231"/>
    </location>
</feature>
<evidence type="ECO:0000256" key="3">
    <source>
        <dbReference type="ARBA" id="ARBA00022737"/>
    </source>
</evidence>
<dbReference type="InterPro" id="IPR036236">
    <property type="entry name" value="Znf_C2H2_sf"/>
</dbReference>
<dbReference type="InterPro" id="IPR051059">
    <property type="entry name" value="VerF-like"/>
</dbReference>
<gene>
    <name evidence="10" type="ORF">BCR35DRAFT_304607</name>
</gene>
<sequence>MPPARGATAGAKIHKCPDCDKTFSRKEYVVRHSRLTHQGARPYGCSSCDSTFARSDLLKRHERTCNSKPKDQDDQDDELASAAPEPVATLGESGPSFSTLADHQQLYHYPPSTSTSSTTSYVSPTLPSLSPASAHSSTSAESPDTPFSPPTTTEVPVLSAPLNVFAPSKGLGKQQTLAPEFTRSFSQDEILASEVLEDLLRSPPQYAQQSTGFLDPSAFGTDSTASTSQNGGKPWHGGMAMTGASNESVAAVGSQGWDIFDGGEEGIENSPAAMALADYFNKGGVGGISALDLGFSHTPSLFPDHVFEPQYVHAGEERFFLPAQKFCMGYLFPWNVPKIDTLSHYGKTAAEKFLPSVPIIHPGTMFLSELPTHSAFALTVAGAAYSPEGEGFSNEMLVEKRVYLVRGFNKEGTSDEDRFATLQSMLLYQLLGLFHRDEQQRILSHTFHGALVSMLRQLELPRKIKEKQLVPPHRLMQGAELEAAWKAWIEVETWRRVSFIVFLTDIETATRFETSPFLPFSELALDLPSSDALWNAGSAQEWLNLMVSPLNPTPVSFLEAVRVLLSPTEPMPFESGGILLAELGRLSSFPLLILSRTLSFLQAKTEEAIKQADPFRTLLGGFGILEGREQENRDVLARIVRGRETLKRLPGGVKRGGGEKWFEGVVPVDTTSSAPSTSASPSTTLYDFTSSKNEVLGNQEDYNRKLQAKMDAMARHRERRANEVVHDFPDFMMSGLSSYTTF</sequence>
<feature type="domain" description="C2H2-type" evidence="9">
    <location>
        <begin position="43"/>
        <end position="71"/>
    </location>
</feature>
<keyword evidence="4 7" id="KW-0863">Zinc-finger</keyword>
<dbReference type="Gene3D" id="3.30.160.60">
    <property type="entry name" value="Classic Zinc Finger"/>
    <property type="match status" value="2"/>
</dbReference>
<accession>A0A1Y2F8V3</accession>
<proteinExistence type="predicted"/>
<feature type="region of interest" description="Disordered" evidence="8">
    <location>
        <begin position="63"/>
        <end position="82"/>
    </location>
</feature>
<comment type="caution">
    <text evidence="10">The sequence shown here is derived from an EMBL/GenBank/DDBJ whole genome shotgun (WGS) entry which is preliminary data.</text>
</comment>
<dbReference type="PANTHER" id="PTHR40626:SF11">
    <property type="entry name" value="ZINC FINGER PROTEIN YPR022C"/>
    <property type="match status" value="1"/>
</dbReference>
<keyword evidence="6" id="KW-0539">Nucleus</keyword>
<keyword evidence="5" id="KW-0862">Zinc</keyword>
<evidence type="ECO:0000313" key="10">
    <source>
        <dbReference type="EMBL" id="ORY79776.1"/>
    </source>
</evidence>
<dbReference type="EMBL" id="MCGR01000026">
    <property type="protein sequence ID" value="ORY79776.1"/>
    <property type="molecule type" value="Genomic_DNA"/>
</dbReference>
<comment type="subcellular location">
    <subcellularLocation>
        <location evidence="1">Nucleus</location>
    </subcellularLocation>
</comment>
<dbReference type="CDD" id="cd12148">
    <property type="entry name" value="fungal_TF_MHR"/>
    <property type="match status" value="1"/>
</dbReference>
<protein>
    <recommendedName>
        <fullName evidence="9">C2H2-type domain-containing protein</fullName>
    </recommendedName>
</protein>
<dbReference type="InterPro" id="IPR007219">
    <property type="entry name" value="XnlR_reg_dom"/>
</dbReference>
<dbReference type="PANTHER" id="PTHR40626">
    <property type="entry name" value="MIP31509P"/>
    <property type="match status" value="1"/>
</dbReference>
<dbReference type="SUPFAM" id="SSF57667">
    <property type="entry name" value="beta-beta-alpha zinc fingers"/>
    <property type="match status" value="1"/>
</dbReference>
<dbReference type="GO" id="GO:0000785">
    <property type="term" value="C:chromatin"/>
    <property type="evidence" value="ECO:0007669"/>
    <property type="project" value="TreeGrafter"/>
</dbReference>
<feature type="compositionally biased region" description="Low complexity" evidence="8">
    <location>
        <begin position="109"/>
        <end position="153"/>
    </location>
</feature>
<dbReference type="OrthoDB" id="2534326at2759"/>
<dbReference type="STRING" id="106004.A0A1Y2F8V3"/>
<dbReference type="AlphaFoldDB" id="A0A1Y2F8V3"/>
<dbReference type="Proteomes" id="UP000193467">
    <property type="component" value="Unassembled WGS sequence"/>
</dbReference>
<evidence type="ECO:0000259" key="9">
    <source>
        <dbReference type="PROSITE" id="PS50157"/>
    </source>
</evidence>
<dbReference type="GO" id="GO:0008270">
    <property type="term" value="F:zinc ion binding"/>
    <property type="evidence" value="ECO:0007669"/>
    <property type="project" value="UniProtKB-KW"/>
</dbReference>
<dbReference type="PROSITE" id="PS50157">
    <property type="entry name" value="ZINC_FINGER_C2H2_2"/>
    <property type="match status" value="2"/>
</dbReference>
<dbReference type="GO" id="GO:0006351">
    <property type="term" value="P:DNA-templated transcription"/>
    <property type="evidence" value="ECO:0007669"/>
    <property type="project" value="InterPro"/>
</dbReference>
<dbReference type="GO" id="GO:0000978">
    <property type="term" value="F:RNA polymerase II cis-regulatory region sequence-specific DNA binding"/>
    <property type="evidence" value="ECO:0007669"/>
    <property type="project" value="InterPro"/>
</dbReference>